<dbReference type="AlphaFoldDB" id="A0A9P0H9Y9"/>
<dbReference type="InterPro" id="IPR008996">
    <property type="entry name" value="IL1/FGF"/>
</dbReference>
<dbReference type="OrthoDB" id="5988014at2759"/>
<evidence type="ECO:0008006" key="5">
    <source>
        <dbReference type="Google" id="ProtNLM"/>
    </source>
</evidence>
<gene>
    <name evidence="3" type="ORF">NEZAVI_LOCUS7985</name>
</gene>
<dbReference type="InterPro" id="IPR002209">
    <property type="entry name" value="Fibroblast_GF_fam"/>
</dbReference>
<evidence type="ECO:0000256" key="2">
    <source>
        <dbReference type="SAM" id="SignalP"/>
    </source>
</evidence>
<dbReference type="PANTHER" id="PTHR11486">
    <property type="entry name" value="FIBROBLAST GROWTH FACTOR"/>
    <property type="match status" value="1"/>
</dbReference>
<feature type="chain" id="PRO_5040514191" description="Neuropeptide" evidence="2">
    <location>
        <begin position="28"/>
        <end position="199"/>
    </location>
</feature>
<sequence>MHLNLFTLPKLAVSAKLLICLLMVVSSESVPPVARSVTLYNQCSCSMLRVNRTGAVAADNSEDGYEKLIIQSRDYSGKLLIYGEKSRRYLCFNPRWKLVGSKKVRGRQCYFSEEMVVGGYYRYRSTLDKDKYLGFLSSGRQLRGRKPPNPNCLNWVKIDLGFSIGAHNDEISKGSSKFSFEMFADRRVRHSGKRRLHKG</sequence>
<dbReference type="SUPFAM" id="SSF50353">
    <property type="entry name" value="Cytokine"/>
    <property type="match status" value="1"/>
</dbReference>
<dbReference type="EMBL" id="OV725080">
    <property type="protein sequence ID" value="CAH1398310.1"/>
    <property type="molecule type" value="Genomic_DNA"/>
</dbReference>
<organism evidence="3 4">
    <name type="scientific">Nezara viridula</name>
    <name type="common">Southern green stink bug</name>
    <name type="synonym">Cimex viridulus</name>
    <dbReference type="NCBI Taxonomy" id="85310"/>
    <lineage>
        <taxon>Eukaryota</taxon>
        <taxon>Metazoa</taxon>
        <taxon>Ecdysozoa</taxon>
        <taxon>Arthropoda</taxon>
        <taxon>Hexapoda</taxon>
        <taxon>Insecta</taxon>
        <taxon>Pterygota</taxon>
        <taxon>Neoptera</taxon>
        <taxon>Paraneoptera</taxon>
        <taxon>Hemiptera</taxon>
        <taxon>Heteroptera</taxon>
        <taxon>Panheteroptera</taxon>
        <taxon>Pentatomomorpha</taxon>
        <taxon>Pentatomoidea</taxon>
        <taxon>Pentatomidae</taxon>
        <taxon>Pentatominae</taxon>
        <taxon>Nezara</taxon>
    </lineage>
</organism>
<dbReference type="GO" id="GO:0008083">
    <property type="term" value="F:growth factor activity"/>
    <property type="evidence" value="ECO:0007669"/>
    <property type="project" value="InterPro"/>
</dbReference>
<name>A0A9P0H9Y9_NEZVI</name>
<comment type="similarity">
    <text evidence="1">Belongs to the heparin-binding growth factors family.</text>
</comment>
<dbReference type="Pfam" id="PF00167">
    <property type="entry name" value="FGF"/>
    <property type="match status" value="1"/>
</dbReference>
<protein>
    <recommendedName>
        <fullName evidence="5">Neuropeptide</fullName>
    </recommendedName>
</protein>
<keyword evidence="4" id="KW-1185">Reference proteome</keyword>
<dbReference type="Gene3D" id="2.80.10.50">
    <property type="match status" value="1"/>
</dbReference>
<dbReference type="CDD" id="cd23307">
    <property type="entry name" value="beta-trefoil_FGF8-like"/>
    <property type="match status" value="1"/>
</dbReference>
<reference evidence="3" key="1">
    <citation type="submission" date="2022-01" db="EMBL/GenBank/DDBJ databases">
        <authorList>
            <person name="King R."/>
        </authorList>
    </citation>
    <scope>NUCLEOTIDE SEQUENCE</scope>
</reference>
<evidence type="ECO:0000256" key="1">
    <source>
        <dbReference type="ARBA" id="ARBA00007936"/>
    </source>
</evidence>
<dbReference type="SMART" id="SM00442">
    <property type="entry name" value="FGF"/>
    <property type="match status" value="1"/>
</dbReference>
<proteinExistence type="inferred from homology"/>
<dbReference type="Proteomes" id="UP001152798">
    <property type="component" value="Chromosome 4"/>
</dbReference>
<evidence type="ECO:0000313" key="4">
    <source>
        <dbReference type="Proteomes" id="UP001152798"/>
    </source>
</evidence>
<accession>A0A9P0H9Y9</accession>
<evidence type="ECO:0000313" key="3">
    <source>
        <dbReference type="EMBL" id="CAH1398310.1"/>
    </source>
</evidence>
<feature type="signal peptide" evidence="2">
    <location>
        <begin position="1"/>
        <end position="27"/>
    </location>
</feature>
<keyword evidence="2" id="KW-0732">Signal</keyword>